<dbReference type="CDD" id="cd07185">
    <property type="entry name" value="OmpA_C-like"/>
    <property type="match status" value="1"/>
</dbReference>
<keyword evidence="3 5" id="KW-0472">Membrane</keyword>
<dbReference type="InterPro" id="IPR006664">
    <property type="entry name" value="OMP_bac"/>
</dbReference>
<sequence>MKHLRKVLFVVALIAGFSMNAQDENNPWSIDFGANAVDFYPTNSGAAGTAGWFDEFVNIDDHYNIIPSISRLRVGRYLDNGFSLGLAGSLNKIENIGDVSAGDLSYIGVDLDIRYALNNLWAGKKWFDPYLHVGGGYQFIDDNSAGTANGGAGVNFWFNDFIGLNLQTAYKHSFDEDNLLPHFQHAAGITIKFGGKDTDSDGVYDKDDECPEVFGLEAFNGCPDTDGDGIKDSDDACPEVAGLAALNGCPDADGDGVADKDDQCPNDAGTAANNGCPDADGDGVYDKDDECADVAGPKENKGCPWPDADNDGVFDKDDNCVNEAGPASNQGCPEKVITVEAKAKLDEFAKAIYFNSGKSTFRPGVAEKLDLIADIMKEFKDSNFSIDGYTDSSGSDKTNQRLSEERSKAVLDYIVGKGIPSDRLASKGFGEANPIATNKTSKGRAQNRRVEINLAN</sequence>
<reference evidence="9 10" key="1">
    <citation type="submission" date="2019-05" db="EMBL/GenBank/DDBJ databases">
        <title>Algicella ahnfeltiae gen. nov., sp. nov., a novel marine bacterium of the family Flavobacteriaceae isolated from a red alga.</title>
        <authorList>
            <person name="Nedashkovskaya O.I."/>
            <person name="Kukhlevskiy A.D."/>
            <person name="Kim S.-G."/>
            <person name="Zhukova N.V."/>
            <person name="Mikhailov V.V."/>
        </authorList>
    </citation>
    <scope>NUCLEOTIDE SEQUENCE [LARGE SCALE GENOMIC DNA]</scope>
    <source>
        <strain evidence="9 10">10Alg115</strain>
    </source>
</reference>
<dbReference type="InterPro" id="IPR036737">
    <property type="entry name" value="OmpA-like_sf"/>
</dbReference>
<dbReference type="Pfam" id="PF02412">
    <property type="entry name" value="TSP_3"/>
    <property type="match status" value="3"/>
</dbReference>
<evidence type="ECO:0000256" key="7">
    <source>
        <dbReference type="SAM" id="SignalP"/>
    </source>
</evidence>
<dbReference type="PRINTS" id="PR01021">
    <property type="entry name" value="OMPADOMAIN"/>
</dbReference>
<evidence type="ECO:0000256" key="3">
    <source>
        <dbReference type="ARBA" id="ARBA00023136"/>
    </source>
</evidence>
<keyword evidence="4" id="KW-0998">Cell outer membrane</keyword>
<feature type="signal peptide" evidence="7">
    <location>
        <begin position="1"/>
        <end position="23"/>
    </location>
</feature>
<organism evidence="9 10">
    <name type="scientific">Aureibaculum algae</name>
    <dbReference type="NCBI Taxonomy" id="2584122"/>
    <lineage>
        <taxon>Bacteria</taxon>
        <taxon>Pseudomonadati</taxon>
        <taxon>Bacteroidota</taxon>
        <taxon>Flavobacteriia</taxon>
        <taxon>Flavobacteriales</taxon>
        <taxon>Flavobacteriaceae</taxon>
        <taxon>Aureibaculum</taxon>
    </lineage>
</organism>
<keyword evidence="2 7" id="KW-0732">Signal</keyword>
<dbReference type="PANTHER" id="PTHR30329:SF21">
    <property type="entry name" value="LIPOPROTEIN YIAD-RELATED"/>
    <property type="match status" value="1"/>
</dbReference>
<evidence type="ECO:0000313" key="9">
    <source>
        <dbReference type="EMBL" id="QCX40748.1"/>
    </source>
</evidence>
<dbReference type="PROSITE" id="PS51123">
    <property type="entry name" value="OMPA_2"/>
    <property type="match status" value="1"/>
</dbReference>
<feature type="domain" description="OmpA-like" evidence="8">
    <location>
        <begin position="341"/>
        <end position="456"/>
    </location>
</feature>
<dbReference type="RefSeq" id="WP_138951991.1">
    <property type="nucleotide sequence ID" value="NZ_CP040749.1"/>
</dbReference>
<dbReference type="AlphaFoldDB" id="A0A5B7TWX7"/>
<dbReference type="EMBL" id="CP040749">
    <property type="protein sequence ID" value="QCX40748.1"/>
    <property type="molecule type" value="Genomic_DNA"/>
</dbReference>
<dbReference type="Gene3D" id="2.40.160.20">
    <property type="match status" value="1"/>
</dbReference>
<gene>
    <name evidence="9" type="ORF">FF125_20735</name>
</gene>
<dbReference type="OrthoDB" id="9805336at2"/>
<evidence type="ECO:0000313" key="10">
    <source>
        <dbReference type="Proteomes" id="UP000306229"/>
    </source>
</evidence>
<evidence type="ECO:0000256" key="5">
    <source>
        <dbReference type="PROSITE-ProRule" id="PRU00473"/>
    </source>
</evidence>
<dbReference type="InterPro" id="IPR050330">
    <property type="entry name" value="Bact_OuterMem_StrucFunc"/>
</dbReference>
<dbReference type="KEGG" id="fbe:FF125_20735"/>
<evidence type="ECO:0000256" key="2">
    <source>
        <dbReference type="ARBA" id="ARBA00022729"/>
    </source>
</evidence>
<dbReference type="PRINTS" id="PR01023">
    <property type="entry name" value="NAFLGMOTY"/>
</dbReference>
<evidence type="ECO:0000256" key="6">
    <source>
        <dbReference type="SAM" id="MobiDB-lite"/>
    </source>
</evidence>
<dbReference type="InterPro" id="IPR003367">
    <property type="entry name" value="Thrombospondin_3-like_rpt"/>
</dbReference>
<evidence type="ECO:0000256" key="1">
    <source>
        <dbReference type="ARBA" id="ARBA00004442"/>
    </source>
</evidence>
<accession>A0A5B7TWX7</accession>
<protein>
    <submittedName>
        <fullName evidence="9">OmpA family protein</fullName>
    </submittedName>
</protein>
<dbReference type="InterPro" id="IPR006665">
    <property type="entry name" value="OmpA-like"/>
</dbReference>
<dbReference type="SUPFAM" id="SSF103647">
    <property type="entry name" value="TSP type-3 repeat"/>
    <property type="match status" value="1"/>
</dbReference>
<proteinExistence type="predicted"/>
<dbReference type="Pfam" id="PF00691">
    <property type="entry name" value="OmpA"/>
    <property type="match status" value="1"/>
</dbReference>
<name>A0A5B7TWX7_9FLAO</name>
<feature type="region of interest" description="Disordered" evidence="6">
    <location>
        <begin position="425"/>
        <end position="456"/>
    </location>
</feature>
<evidence type="ECO:0000256" key="4">
    <source>
        <dbReference type="ARBA" id="ARBA00023237"/>
    </source>
</evidence>
<dbReference type="Gene3D" id="3.30.1330.60">
    <property type="entry name" value="OmpA-like domain"/>
    <property type="match status" value="1"/>
</dbReference>
<feature type="chain" id="PRO_5022913740" evidence="7">
    <location>
        <begin position="24"/>
        <end position="456"/>
    </location>
</feature>
<comment type="subcellular location">
    <subcellularLocation>
        <location evidence="1">Cell outer membrane</location>
    </subcellularLocation>
</comment>
<dbReference type="InterPro" id="IPR028974">
    <property type="entry name" value="TSP_type-3_rpt"/>
</dbReference>
<dbReference type="GO" id="GO:0007155">
    <property type="term" value="P:cell adhesion"/>
    <property type="evidence" value="ECO:0007669"/>
    <property type="project" value="InterPro"/>
</dbReference>
<dbReference type="Proteomes" id="UP000306229">
    <property type="component" value="Chromosome"/>
</dbReference>
<dbReference type="SUPFAM" id="SSF103088">
    <property type="entry name" value="OmpA-like"/>
    <property type="match status" value="1"/>
</dbReference>
<dbReference type="GO" id="GO:0005509">
    <property type="term" value="F:calcium ion binding"/>
    <property type="evidence" value="ECO:0007669"/>
    <property type="project" value="InterPro"/>
</dbReference>
<dbReference type="GO" id="GO:0009279">
    <property type="term" value="C:cell outer membrane"/>
    <property type="evidence" value="ECO:0007669"/>
    <property type="project" value="UniProtKB-SubCell"/>
</dbReference>
<keyword evidence="10" id="KW-1185">Reference proteome</keyword>
<dbReference type="PANTHER" id="PTHR30329">
    <property type="entry name" value="STATOR ELEMENT OF FLAGELLAR MOTOR COMPLEX"/>
    <property type="match status" value="1"/>
</dbReference>
<evidence type="ECO:0000259" key="8">
    <source>
        <dbReference type="PROSITE" id="PS51123"/>
    </source>
</evidence>